<organism evidence="6 7">
    <name type="scientific">Gigaspora rosea</name>
    <dbReference type="NCBI Taxonomy" id="44941"/>
    <lineage>
        <taxon>Eukaryota</taxon>
        <taxon>Fungi</taxon>
        <taxon>Fungi incertae sedis</taxon>
        <taxon>Mucoromycota</taxon>
        <taxon>Glomeromycotina</taxon>
        <taxon>Glomeromycetes</taxon>
        <taxon>Diversisporales</taxon>
        <taxon>Gigasporaceae</taxon>
        <taxon>Gigaspora</taxon>
    </lineage>
</organism>
<feature type="transmembrane region" description="Helical" evidence="4">
    <location>
        <begin position="9"/>
        <end position="30"/>
    </location>
</feature>
<feature type="domain" description="Glycosyl transferase family 25" evidence="5">
    <location>
        <begin position="283"/>
        <end position="453"/>
    </location>
</feature>
<evidence type="ECO:0000256" key="3">
    <source>
        <dbReference type="ARBA" id="ARBA00022679"/>
    </source>
</evidence>
<evidence type="ECO:0000256" key="1">
    <source>
        <dbReference type="ARBA" id="ARBA00006721"/>
    </source>
</evidence>
<dbReference type="InterPro" id="IPR050757">
    <property type="entry name" value="Collagen_mod_GT25"/>
</dbReference>
<accession>A0A397TY60</accession>
<gene>
    <name evidence="6" type="ORF">C2G38_955235</name>
</gene>
<evidence type="ECO:0000256" key="4">
    <source>
        <dbReference type="SAM" id="Phobius"/>
    </source>
</evidence>
<dbReference type="Pfam" id="PF01755">
    <property type="entry name" value="Glyco_transf_25"/>
    <property type="match status" value="4"/>
</dbReference>
<evidence type="ECO:0000313" key="7">
    <source>
        <dbReference type="Proteomes" id="UP000266673"/>
    </source>
</evidence>
<feature type="domain" description="Glycosyl transferase family 25" evidence="5">
    <location>
        <begin position="53"/>
        <end position="220"/>
    </location>
</feature>
<dbReference type="AlphaFoldDB" id="A0A397TY60"/>
<protein>
    <submittedName>
        <fullName evidence="6">Glycosyltransferase family 25 protein</fullName>
    </submittedName>
</protein>
<dbReference type="InterPro" id="IPR002654">
    <property type="entry name" value="Glyco_trans_25"/>
</dbReference>
<proteinExistence type="inferred from homology"/>
<dbReference type="Proteomes" id="UP000266673">
    <property type="component" value="Unassembled WGS sequence"/>
</dbReference>
<reference evidence="6 7" key="1">
    <citation type="submission" date="2018-06" db="EMBL/GenBank/DDBJ databases">
        <title>Comparative genomics reveals the genomic features of Rhizophagus irregularis, R. cerebriforme, R. diaphanum and Gigaspora rosea, and their symbiotic lifestyle signature.</title>
        <authorList>
            <person name="Morin E."/>
            <person name="San Clemente H."/>
            <person name="Chen E.C.H."/>
            <person name="De La Providencia I."/>
            <person name="Hainaut M."/>
            <person name="Kuo A."/>
            <person name="Kohler A."/>
            <person name="Murat C."/>
            <person name="Tang N."/>
            <person name="Roy S."/>
            <person name="Loubradou J."/>
            <person name="Henrissat B."/>
            <person name="Grigoriev I.V."/>
            <person name="Corradi N."/>
            <person name="Roux C."/>
            <person name="Martin F.M."/>
        </authorList>
    </citation>
    <scope>NUCLEOTIDE SEQUENCE [LARGE SCALE GENOMIC DNA]</scope>
    <source>
        <strain evidence="6 7">DAOM 194757</strain>
    </source>
</reference>
<keyword evidence="3 6" id="KW-0808">Transferase</keyword>
<feature type="domain" description="Glycosyl transferase family 25" evidence="5">
    <location>
        <begin position="519"/>
        <end position="687"/>
    </location>
</feature>
<comment type="caution">
    <text evidence="6">The sequence shown here is derived from an EMBL/GenBank/DDBJ whole genome shotgun (WGS) entry which is preliminary data.</text>
</comment>
<keyword evidence="4" id="KW-1133">Transmembrane helix</keyword>
<dbReference type="GO" id="GO:0016740">
    <property type="term" value="F:transferase activity"/>
    <property type="evidence" value="ECO:0007669"/>
    <property type="project" value="UniProtKB-KW"/>
</dbReference>
<keyword evidence="7" id="KW-1185">Reference proteome</keyword>
<evidence type="ECO:0000259" key="5">
    <source>
        <dbReference type="Pfam" id="PF01755"/>
    </source>
</evidence>
<keyword evidence="4" id="KW-0812">Transmembrane</keyword>
<evidence type="ECO:0000256" key="2">
    <source>
        <dbReference type="ARBA" id="ARBA00022676"/>
    </source>
</evidence>
<dbReference type="CDD" id="cd06532">
    <property type="entry name" value="Glyco_transf_25"/>
    <property type="match status" value="3"/>
</dbReference>
<keyword evidence="4" id="KW-0472">Membrane</keyword>
<keyword evidence="2" id="KW-0328">Glycosyltransferase</keyword>
<dbReference type="PANTHER" id="PTHR10730">
    <property type="entry name" value="PROCOLLAGEN-LYSINE,2-OXOGLUTARATE 5-DIOXYGENASE/GLYCOSYLTRANSFERASE 25 FAMILY MEMBER"/>
    <property type="match status" value="1"/>
</dbReference>
<name>A0A397TY60_9GLOM</name>
<dbReference type="PANTHER" id="PTHR10730:SF53">
    <property type="entry name" value="GLYCOSYLTRANSFERASE 25 FAMILY MEMBER"/>
    <property type="match status" value="1"/>
</dbReference>
<evidence type="ECO:0000313" key="6">
    <source>
        <dbReference type="EMBL" id="RIB01747.1"/>
    </source>
</evidence>
<feature type="domain" description="Glycosyl transferase family 25" evidence="5">
    <location>
        <begin position="803"/>
        <end position="927"/>
    </location>
</feature>
<dbReference type="EMBL" id="QKWP01002954">
    <property type="protein sequence ID" value="RIB01747.1"/>
    <property type="molecule type" value="Genomic_DNA"/>
</dbReference>
<sequence>MAMLKFNRYMVAIMILAVFTYASLWFSYVFRPIPMYQDVKKHYKHLNTSLGFDHVYVISSSTQINRRERMKQIAKKIGLEFEFFPAISPDDTKVIDEFKFDDELDQSHKASYVNHYKIYQSIAQNNFEDALILDDNLDFELNISSIMLNVHKILPADWELLHLTFCNSQEGVYSKPLWDSENVSPDHKLHKTKKTYCANAYAVSSTGASKLLKSLKPSKLSIEYELTKLIQSNEITSYTILPPPIVPWRSPGKGNYGLYYLKKSTLNLLSEKSKPLNSTLGFDNIYAINLSGKPDKREKLESMAEKLNLKLEFSPAISEHDFDSVKKFNPTNTLPPSETAHYLSHYMIYQSIVDHGYDSALILEDDIDFELDILSIMTNTHSSLPADWEILYLGHCSELEGDSSELLPDNNDEYSEYNLFKSKQPYCTYAYAVSYVGAIKMLQKLGKPIHPIDLGLVDMVKQEIITSYTIVPPVISRWRISDASDKYPNRKNFDIPSLKHSTLYSLGLTFELNSTLGFENIYVINLKTRTDRRKKLEALASKYNLKLEFFPAVSKDDEEAQVNPNSGLRSTHKACYLSHYRIYKSIEERGYQSALILEDDIDLELNIFSIMNNIHRIVPSNWELLYLGFCSNWEGSGDPIEDKDNISPSHKLYNSNKPYCTHAYAISRAGIQNLLGKLTEEIRSPIDLELVGMVGDKKINSYTIMPPLITQWRSPNNPSDISPGQKALDFYFLKYSALHYLGLLKESNTTFGFNFIYVVNHPDRTDRLEKVEQLSTRLFFDKEIWHTILDNNTYSINELNPNSELIPSVKAHYVTHYNIYKSIIDRGYGSALILEDDIDLELSISTIITDVHKSLPKDWELLYLGHCNNLEGKSSKPIIVNKVDMNSPYKLFKSEKPYCTYAYAVSRAGAYKLVEALRNPTKYPIDQEFVNLIQTKKVNSYTLIPPLVVHWHPSSESPTDISPVDQTSDFYALKNSTIKFIS</sequence>
<dbReference type="OrthoDB" id="2341404at2759"/>
<comment type="similarity">
    <text evidence="1">Belongs to the glycosyltransferase 25 family.</text>
</comment>